<dbReference type="InterPro" id="IPR020084">
    <property type="entry name" value="NUDIX_hydrolase_CS"/>
</dbReference>
<dbReference type="PRINTS" id="PR01356">
    <property type="entry name" value="GFGPROTEIN"/>
</dbReference>
<keyword evidence="2" id="KW-0479">Metal-binding</keyword>
<reference evidence="5" key="1">
    <citation type="submission" date="2015-03" db="EMBL/GenBank/DDBJ databases">
        <title>A transcriptome of Araucaria cunninghamii, an australian fine timber species.</title>
        <authorList>
            <person name="Jing Yi C.J.Y."/>
            <person name="Yin San L.Y.S."/>
            <person name="Abdul Karim S.S."/>
            <person name="Wan Azmi N.N."/>
            <person name="Hercus R.R."/>
            <person name="Croft L.L."/>
        </authorList>
    </citation>
    <scope>NUCLEOTIDE SEQUENCE</scope>
    <source>
        <strain evidence="5">MI0301</strain>
        <tissue evidence="5">Leaf</tissue>
    </source>
</reference>
<comment type="similarity">
    <text evidence="1">Belongs to the Nudix hydrolase family.</text>
</comment>
<evidence type="ECO:0000259" key="4">
    <source>
        <dbReference type="PROSITE" id="PS51462"/>
    </source>
</evidence>
<dbReference type="Pfam" id="PF00293">
    <property type="entry name" value="NUDIX"/>
    <property type="match status" value="1"/>
</dbReference>
<dbReference type="Pfam" id="PF18290">
    <property type="entry name" value="Nudix_hydro"/>
    <property type="match status" value="1"/>
</dbReference>
<feature type="domain" description="Nudix hydrolase" evidence="4">
    <location>
        <begin position="134"/>
        <end position="264"/>
    </location>
</feature>
<dbReference type="SUPFAM" id="SSF55811">
    <property type="entry name" value="Nudix"/>
    <property type="match status" value="1"/>
</dbReference>
<dbReference type="AlphaFoldDB" id="A0A0D6QRC6"/>
<dbReference type="EMBL" id="GCKF01046483">
    <property type="protein sequence ID" value="JAG93532.1"/>
    <property type="molecule type" value="Transcribed_RNA"/>
</dbReference>
<dbReference type="InterPro" id="IPR015797">
    <property type="entry name" value="NUDIX_hydrolase-like_dom_sf"/>
</dbReference>
<dbReference type="PANTHER" id="PTHR13994">
    <property type="entry name" value="NUDIX HYDROLASE RELATED"/>
    <property type="match status" value="1"/>
</dbReference>
<name>A0A0D6QRC6_ARACU</name>
<dbReference type="InterPro" id="IPR003293">
    <property type="entry name" value="Nudix_hydrolase6-like"/>
</dbReference>
<dbReference type="InterPro" id="IPR040618">
    <property type="entry name" value="Pre-Nudix"/>
</dbReference>
<accession>A0A0D6QRC6</accession>
<dbReference type="GO" id="GO:0051287">
    <property type="term" value="F:NAD binding"/>
    <property type="evidence" value="ECO:0007669"/>
    <property type="project" value="TreeGrafter"/>
</dbReference>
<evidence type="ECO:0000256" key="3">
    <source>
        <dbReference type="ARBA" id="ARBA00022801"/>
    </source>
</evidence>
<dbReference type="FunFam" id="3.40.630.30:FF:000016">
    <property type="entry name" value="nudix hydrolase 2"/>
    <property type="match status" value="1"/>
</dbReference>
<keyword evidence="3" id="KW-0378">Hydrolase</keyword>
<dbReference type="Gene3D" id="3.90.79.10">
    <property type="entry name" value="Nucleoside Triphosphate Pyrophosphohydrolase"/>
    <property type="match status" value="1"/>
</dbReference>
<protein>
    <recommendedName>
        <fullName evidence="4">Nudix hydrolase domain-containing protein</fullName>
    </recommendedName>
</protein>
<evidence type="ECO:0000256" key="2">
    <source>
        <dbReference type="ARBA" id="ARBA00022723"/>
    </source>
</evidence>
<dbReference type="GO" id="GO:0047631">
    <property type="term" value="F:ADP-ribose diphosphatase activity"/>
    <property type="evidence" value="ECO:0007669"/>
    <property type="project" value="TreeGrafter"/>
</dbReference>
<evidence type="ECO:0000313" key="5">
    <source>
        <dbReference type="EMBL" id="JAG93532.1"/>
    </source>
</evidence>
<dbReference type="GO" id="GO:0046872">
    <property type="term" value="F:metal ion binding"/>
    <property type="evidence" value="ECO:0007669"/>
    <property type="project" value="UniProtKB-KW"/>
</dbReference>
<dbReference type="Gene3D" id="3.40.630.30">
    <property type="match status" value="1"/>
</dbReference>
<dbReference type="PROSITE" id="PS51462">
    <property type="entry name" value="NUDIX"/>
    <property type="match status" value="1"/>
</dbReference>
<dbReference type="PROSITE" id="PS00893">
    <property type="entry name" value="NUDIX_BOX"/>
    <property type="match status" value="1"/>
</dbReference>
<sequence length="312" mass="35190">MTDSAKQSLVRDPLLNGKAALMENGTSEATLTEFSGQQEPKLLDACEDNYDGVTVELDNVPLDVDGFVSSLRVSLSKWAEQGKKGVWIKVPKNHAKVVPAVIEEGFWYHHAERDYVMMVYWIHKSPCTLPANASHQVGVGGFVMNDNRELLVVQEKYGRYRDSGIWKWPTGLLYQGEDIFIGAIREVKEETGIDTEFVEVGGIRHCHHAPFKKSDLCFMCILRPLSFDIKMQESEIAAARWMPIEEFARQPRYQDNELYKKILDVCIASSEKRCKGFCAVKLASNSAVPPSVFYYNVQDMNGLNSLNGEITL</sequence>
<organism evidence="5">
    <name type="scientific">Araucaria cunninghamii</name>
    <name type="common">Hoop pine</name>
    <name type="synonym">Moreton Bay pine</name>
    <dbReference type="NCBI Taxonomy" id="56994"/>
    <lineage>
        <taxon>Eukaryota</taxon>
        <taxon>Viridiplantae</taxon>
        <taxon>Streptophyta</taxon>
        <taxon>Embryophyta</taxon>
        <taxon>Tracheophyta</taxon>
        <taxon>Spermatophyta</taxon>
        <taxon>Pinopsida</taxon>
        <taxon>Pinidae</taxon>
        <taxon>Conifers II</taxon>
        <taxon>Araucariales</taxon>
        <taxon>Araucariaceae</taxon>
        <taxon>Araucaria</taxon>
    </lineage>
</organism>
<dbReference type="CDD" id="cd04670">
    <property type="entry name" value="NUDIX_ASFGF2_Nudt6"/>
    <property type="match status" value="1"/>
</dbReference>
<evidence type="ECO:0000256" key="1">
    <source>
        <dbReference type="ARBA" id="ARBA00005582"/>
    </source>
</evidence>
<dbReference type="PANTHER" id="PTHR13994:SF13">
    <property type="entry name" value="FI03680P"/>
    <property type="match status" value="1"/>
</dbReference>
<dbReference type="GO" id="GO:0035529">
    <property type="term" value="F:NADH pyrophosphatase activity"/>
    <property type="evidence" value="ECO:0007669"/>
    <property type="project" value="TreeGrafter"/>
</dbReference>
<dbReference type="InterPro" id="IPR000086">
    <property type="entry name" value="NUDIX_hydrolase_dom"/>
</dbReference>
<proteinExistence type="inferred from homology"/>
<dbReference type="FunFam" id="3.90.79.10:FF:000015">
    <property type="entry name" value="Nudix hydrolase 8"/>
    <property type="match status" value="1"/>
</dbReference>